<dbReference type="Gene3D" id="1.10.10.10">
    <property type="entry name" value="Winged helix-like DNA-binding domain superfamily/Winged helix DNA-binding domain"/>
    <property type="match status" value="1"/>
</dbReference>
<dbReference type="PROSITE" id="PS50043">
    <property type="entry name" value="HTH_LUXR_2"/>
    <property type="match status" value="1"/>
</dbReference>
<dbReference type="Pfam" id="PF00196">
    <property type="entry name" value="GerE"/>
    <property type="match status" value="1"/>
</dbReference>
<keyword evidence="2" id="KW-0238">DNA-binding</keyword>
<dbReference type="PROSITE" id="PS00622">
    <property type="entry name" value="HTH_LUXR_1"/>
    <property type="match status" value="1"/>
</dbReference>
<sequence length="318" mass="36832">MWVESISYIIAFVVSAGMTVIGIMVSYQNYQFYKKPVFATLLYHQIFLFSFFIYSIWGNTALRLIIRDLNLSAELIEKLAVFIPIIGIPFMVVSWFMLLKFAFNLNGYKFSKAFIYAYFPTLVVFVFTLAILIQKEILLIPADPDLFVVRILVVLNFLIHIFFTLAFIKPKRNAPLLKESGFNKKWAIFFLLCVVAYSVIMSFFNIYGFISICISIILLFASGVFIPVKIWMHSLTQETTRNIDFDAFCKLYEISKREAEIILEICSGKPNKAIAEKLFITLQTVKDHNYRIFSKIGVKSRVQLTNMVREKTGEFSNR</sequence>
<dbReference type="PANTHER" id="PTHR44688">
    <property type="entry name" value="DNA-BINDING TRANSCRIPTIONAL ACTIVATOR DEVR_DOSR"/>
    <property type="match status" value="1"/>
</dbReference>
<evidence type="ECO:0000313" key="7">
    <source>
        <dbReference type="Proteomes" id="UP001145087"/>
    </source>
</evidence>
<feature type="transmembrane region" description="Helical" evidence="4">
    <location>
        <begin position="209"/>
        <end position="232"/>
    </location>
</feature>
<dbReference type="CDD" id="cd06170">
    <property type="entry name" value="LuxR_C_like"/>
    <property type="match status" value="1"/>
</dbReference>
<feature type="transmembrane region" description="Helical" evidence="4">
    <location>
        <begin position="186"/>
        <end position="203"/>
    </location>
</feature>
<dbReference type="GO" id="GO:0003677">
    <property type="term" value="F:DNA binding"/>
    <property type="evidence" value="ECO:0007669"/>
    <property type="project" value="UniProtKB-KW"/>
</dbReference>
<protein>
    <submittedName>
        <fullName evidence="6">LuxR C-terminal-related transcriptional regulator</fullName>
    </submittedName>
</protein>
<evidence type="ECO:0000256" key="3">
    <source>
        <dbReference type="ARBA" id="ARBA00023163"/>
    </source>
</evidence>
<evidence type="ECO:0000256" key="2">
    <source>
        <dbReference type="ARBA" id="ARBA00023125"/>
    </source>
</evidence>
<evidence type="ECO:0000259" key="5">
    <source>
        <dbReference type="PROSITE" id="PS50043"/>
    </source>
</evidence>
<dbReference type="PANTHER" id="PTHR44688:SF16">
    <property type="entry name" value="DNA-BINDING TRANSCRIPTIONAL ACTIVATOR DEVR_DOSR"/>
    <property type="match status" value="1"/>
</dbReference>
<dbReference type="RefSeq" id="WP_343334585.1">
    <property type="nucleotide sequence ID" value="NZ_JAPOHD010000031.1"/>
</dbReference>
<feature type="transmembrane region" description="Helical" evidence="4">
    <location>
        <begin position="79"/>
        <end position="103"/>
    </location>
</feature>
<keyword evidence="3" id="KW-0804">Transcription</keyword>
<evidence type="ECO:0000313" key="6">
    <source>
        <dbReference type="EMBL" id="MCY1722260.1"/>
    </source>
</evidence>
<dbReference type="GO" id="GO:0006355">
    <property type="term" value="P:regulation of DNA-templated transcription"/>
    <property type="evidence" value="ECO:0007669"/>
    <property type="project" value="InterPro"/>
</dbReference>
<dbReference type="SUPFAM" id="SSF46894">
    <property type="entry name" value="C-terminal effector domain of the bipartite response regulators"/>
    <property type="match status" value="1"/>
</dbReference>
<accession>A0A9X3F8B6</accession>
<evidence type="ECO:0000256" key="1">
    <source>
        <dbReference type="ARBA" id="ARBA00023015"/>
    </source>
</evidence>
<evidence type="ECO:0000256" key="4">
    <source>
        <dbReference type="SAM" id="Phobius"/>
    </source>
</evidence>
<comment type="caution">
    <text evidence="6">The sequence shown here is derived from an EMBL/GenBank/DDBJ whole genome shotgun (WGS) entry which is preliminary data.</text>
</comment>
<name>A0A9X3F8B6_9BACT</name>
<dbReference type="Proteomes" id="UP001145087">
    <property type="component" value="Unassembled WGS sequence"/>
</dbReference>
<reference evidence="6" key="1">
    <citation type="submission" date="2022-11" db="EMBL/GenBank/DDBJ databases">
        <title>Marilongibacter aestuarii gen. nov., sp. nov., isolated from tidal flat sediment.</title>
        <authorList>
            <person name="Jiayan W."/>
        </authorList>
    </citation>
    <scope>NUCLEOTIDE SEQUENCE</scope>
    <source>
        <strain evidence="6">Z1-6</strain>
    </source>
</reference>
<keyword evidence="4" id="KW-1133">Transmembrane helix</keyword>
<feature type="domain" description="HTH luxR-type" evidence="5">
    <location>
        <begin position="247"/>
        <end position="312"/>
    </location>
</feature>
<organism evidence="6 7">
    <name type="scientific">Draconibacterium aestuarii</name>
    <dbReference type="NCBI Taxonomy" id="2998507"/>
    <lineage>
        <taxon>Bacteria</taxon>
        <taxon>Pseudomonadati</taxon>
        <taxon>Bacteroidota</taxon>
        <taxon>Bacteroidia</taxon>
        <taxon>Marinilabiliales</taxon>
        <taxon>Prolixibacteraceae</taxon>
        <taxon>Draconibacterium</taxon>
    </lineage>
</organism>
<feature type="transmembrane region" description="Helical" evidence="4">
    <location>
        <begin position="6"/>
        <end position="25"/>
    </location>
</feature>
<feature type="transmembrane region" description="Helical" evidence="4">
    <location>
        <begin position="146"/>
        <end position="165"/>
    </location>
</feature>
<dbReference type="SMART" id="SM00421">
    <property type="entry name" value="HTH_LUXR"/>
    <property type="match status" value="1"/>
</dbReference>
<proteinExistence type="predicted"/>
<dbReference type="PRINTS" id="PR00038">
    <property type="entry name" value="HTHLUXR"/>
</dbReference>
<gene>
    <name evidence="6" type="ORF">OU798_18040</name>
</gene>
<keyword evidence="1" id="KW-0805">Transcription regulation</keyword>
<dbReference type="AlphaFoldDB" id="A0A9X3F8B6"/>
<keyword evidence="4" id="KW-0812">Transmembrane</keyword>
<dbReference type="InterPro" id="IPR036388">
    <property type="entry name" value="WH-like_DNA-bd_sf"/>
</dbReference>
<keyword evidence="4" id="KW-0472">Membrane</keyword>
<feature type="transmembrane region" description="Helical" evidence="4">
    <location>
        <begin position="115"/>
        <end position="134"/>
    </location>
</feature>
<dbReference type="EMBL" id="JAPOHD010000031">
    <property type="protein sequence ID" value="MCY1722260.1"/>
    <property type="molecule type" value="Genomic_DNA"/>
</dbReference>
<dbReference type="InterPro" id="IPR016032">
    <property type="entry name" value="Sig_transdc_resp-reg_C-effctor"/>
</dbReference>
<keyword evidence="7" id="KW-1185">Reference proteome</keyword>
<dbReference type="InterPro" id="IPR000792">
    <property type="entry name" value="Tscrpt_reg_LuxR_C"/>
</dbReference>
<feature type="transmembrane region" description="Helical" evidence="4">
    <location>
        <begin position="37"/>
        <end position="57"/>
    </location>
</feature>